<dbReference type="OrthoDB" id="21221at2759"/>
<organism evidence="8 9">
    <name type="scientific">Corynespora cassiicola Philippines</name>
    <dbReference type="NCBI Taxonomy" id="1448308"/>
    <lineage>
        <taxon>Eukaryota</taxon>
        <taxon>Fungi</taxon>
        <taxon>Dikarya</taxon>
        <taxon>Ascomycota</taxon>
        <taxon>Pezizomycotina</taxon>
        <taxon>Dothideomycetes</taxon>
        <taxon>Pleosporomycetidae</taxon>
        <taxon>Pleosporales</taxon>
        <taxon>Corynesporascaceae</taxon>
        <taxon>Corynespora</taxon>
    </lineage>
</organism>
<dbReference type="PROSITE" id="PS51352">
    <property type="entry name" value="THIOREDOXIN_2"/>
    <property type="match status" value="1"/>
</dbReference>
<dbReference type="PANTHER" id="PTHR12378">
    <property type="entry name" value="DESUMOYLATING ISOPEPTIDASE"/>
    <property type="match status" value="1"/>
</dbReference>
<dbReference type="SUPFAM" id="SSF52833">
    <property type="entry name" value="Thioredoxin-like"/>
    <property type="match status" value="1"/>
</dbReference>
<dbReference type="Gene3D" id="3.90.1720.30">
    <property type="entry name" value="PPPDE domains"/>
    <property type="match status" value="1"/>
</dbReference>
<keyword evidence="9" id="KW-1185">Reference proteome</keyword>
<evidence type="ECO:0000313" key="8">
    <source>
        <dbReference type="EMBL" id="PSN65949.1"/>
    </source>
</evidence>
<feature type="domain" description="Thioredoxin" evidence="5">
    <location>
        <begin position="146"/>
        <end position="304"/>
    </location>
</feature>
<dbReference type="GO" id="GO:0070646">
    <property type="term" value="P:protein modification by small protein removal"/>
    <property type="evidence" value="ECO:0007669"/>
    <property type="project" value="TreeGrafter"/>
</dbReference>
<dbReference type="Pfam" id="PF05903">
    <property type="entry name" value="Peptidase_C97"/>
    <property type="match status" value="1"/>
</dbReference>
<feature type="compositionally biased region" description="Polar residues" evidence="4">
    <location>
        <begin position="151"/>
        <end position="187"/>
    </location>
</feature>
<evidence type="ECO:0000256" key="4">
    <source>
        <dbReference type="SAM" id="MobiDB-lite"/>
    </source>
</evidence>
<evidence type="ECO:0000256" key="2">
    <source>
        <dbReference type="ARBA" id="ARBA00022670"/>
    </source>
</evidence>
<dbReference type="InterPro" id="IPR008580">
    <property type="entry name" value="PPPDE_dom"/>
</dbReference>
<evidence type="ECO:0000259" key="5">
    <source>
        <dbReference type="PROSITE" id="PS51352"/>
    </source>
</evidence>
<proteinExistence type="inferred from homology"/>
<keyword evidence="3" id="KW-0378">Hydrolase</keyword>
<feature type="domain" description="PUL" evidence="6">
    <location>
        <begin position="320"/>
        <end position="610"/>
    </location>
</feature>
<protein>
    <submittedName>
        <fullName evidence="8">DUF862-domain-containing protein</fullName>
    </submittedName>
</protein>
<evidence type="ECO:0000256" key="1">
    <source>
        <dbReference type="ARBA" id="ARBA00008140"/>
    </source>
</evidence>
<dbReference type="PANTHER" id="PTHR12378:SF7">
    <property type="entry name" value="DESUMOYLATING ISOPEPTIDASE 1"/>
    <property type="match status" value="1"/>
</dbReference>
<dbReference type="Gene3D" id="3.40.30.10">
    <property type="entry name" value="Glutaredoxin"/>
    <property type="match status" value="1"/>
</dbReference>
<accession>A0A2T2NKQ9</accession>
<evidence type="ECO:0000313" key="9">
    <source>
        <dbReference type="Proteomes" id="UP000240883"/>
    </source>
</evidence>
<gene>
    <name evidence="8" type="ORF">BS50DRAFT_621722</name>
</gene>
<dbReference type="InterPro" id="IPR017937">
    <property type="entry name" value="Thioredoxin_CS"/>
</dbReference>
<dbReference type="PROSITE" id="PS00194">
    <property type="entry name" value="THIOREDOXIN_1"/>
    <property type="match status" value="1"/>
</dbReference>
<dbReference type="SMART" id="SM01179">
    <property type="entry name" value="DUF862"/>
    <property type="match status" value="1"/>
</dbReference>
<dbReference type="Gene3D" id="1.25.10.10">
    <property type="entry name" value="Leucine-rich Repeat Variant"/>
    <property type="match status" value="1"/>
</dbReference>
<sequence>MDVQLYVYDLSKGLARSMSQQFLGTQIDAIYHTSIVIEGIEYYFGQGIQTCAAGATHHGKPMEVIQMGQTALPMEIILEYLESLKTVYSAESYDLFLHNCNNFSNDFAMFLVGKGIPDHITSLPETFLSTPFGQMLRPQIEAMMRPVVQAPTPQQSAPSRPYTSNGVSQNGTTPSIPTTRQATSTSGAALAEATGRVNNITTIQDVDRLLGLAKDRCAIIFFTSSTCGPCKLVYQPYDDLAAEAGDKCVFLKIDFSYADRSIGVRYPQVRATPTFITYLRGQQRDEWSGADPRQLRNNVEMLLNEAFPSHPHLSKSLPYLLRQSQRPITYAKVPPLEKVVAKMGDVGKDPAVTSIVSFINLREKNGAMEAPLTQLPQFAGFLKKSTTILPPELLFTSLDLLRVALTDVRVAGFFAEEHSGATGTPATVAHLLDHVSGLGDSAPYPLRLTTLHLACNLFTSPLFIPHILSTPLSSTLISILTTALLDDKHPALKASALSLAMNIASANHKIRMKKHTQNASETSASGTELEESEQVELLASILEILGSDEPFSEVKKMALICTGWLAYGADMGGELRDLWKVMDAAGTVGKIQAKAAEDRLLVKEVKSLLE</sequence>
<keyword evidence="2" id="KW-0645">Protease</keyword>
<dbReference type="GO" id="GO:0008233">
    <property type="term" value="F:peptidase activity"/>
    <property type="evidence" value="ECO:0007669"/>
    <property type="project" value="UniProtKB-KW"/>
</dbReference>
<dbReference type="CDD" id="cd02947">
    <property type="entry name" value="TRX_family"/>
    <property type="match status" value="1"/>
</dbReference>
<dbReference type="InterPro" id="IPR013535">
    <property type="entry name" value="PUL_dom"/>
</dbReference>
<dbReference type="InterPro" id="IPR013766">
    <property type="entry name" value="Thioredoxin_domain"/>
</dbReference>
<dbReference type="AlphaFoldDB" id="A0A2T2NKQ9"/>
<dbReference type="InterPro" id="IPR011989">
    <property type="entry name" value="ARM-like"/>
</dbReference>
<dbReference type="Pfam" id="PF00085">
    <property type="entry name" value="Thioredoxin"/>
    <property type="match status" value="1"/>
</dbReference>
<dbReference type="Pfam" id="PF08324">
    <property type="entry name" value="PUL"/>
    <property type="match status" value="1"/>
</dbReference>
<feature type="region of interest" description="Disordered" evidence="4">
    <location>
        <begin position="149"/>
        <end position="187"/>
    </location>
</feature>
<dbReference type="PROSITE" id="PS51858">
    <property type="entry name" value="PPPDE"/>
    <property type="match status" value="1"/>
</dbReference>
<dbReference type="InterPro" id="IPR036249">
    <property type="entry name" value="Thioredoxin-like_sf"/>
</dbReference>
<feature type="domain" description="PPPDE" evidence="7">
    <location>
        <begin position="1"/>
        <end position="141"/>
    </location>
</feature>
<dbReference type="PROSITE" id="PS51396">
    <property type="entry name" value="PUL"/>
    <property type="match status" value="1"/>
</dbReference>
<dbReference type="InterPro" id="IPR042266">
    <property type="entry name" value="PPPDE_sf"/>
</dbReference>
<comment type="similarity">
    <text evidence="1">Belongs to the DeSI family.</text>
</comment>
<evidence type="ECO:0000259" key="7">
    <source>
        <dbReference type="PROSITE" id="PS51858"/>
    </source>
</evidence>
<dbReference type="STRING" id="1448308.A0A2T2NKQ9"/>
<reference evidence="8 9" key="1">
    <citation type="journal article" date="2018" name="Front. Microbiol.">
        <title>Genome-Wide Analysis of Corynespora cassiicola Leaf Fall Disease Putative Effectors.</title>
        <authorList>
            <person name="Lopez D."/>
            <person name="Ribeiro S."/>
            <person name="Label P."/>
            <person name="Fumanal B."/>
            <person name="Venisse J.S."/>
            <person name="Kohler A."/>
            <person name="de Oliveira R.R."/>
            <person name="Labutti K."/>
            <person name="Lipzen A."/>
            <person name="Lail K."/>
            <person name="Bauer D."/>
            <person name="Ohm R.A."/>
            <person name="Barry K.W."/>
            <person name="Spatafora J."/>
            <person name="Grigoriev I.V."/>
            <person name="Martin F.M."/>
            <person name="Pujade-Renaud V."/>
        </authorList>
    </citation>
    <scope>NUCLEOTIDE SEQUENCE [LARGE SCALE GENOMIC DNA]</scope>
    <source>
        <strain evidence="8 9">Philippines</strain>
    </source>
</reference>
<evidence type="ECO:0000259" key="6">
    <source>
        <dbReference type="PROSITE" id="PS51396"/>
    </source>
</evidence>
<dbReference type="Proteomes" id="UP000240883">
    <property type="component" value="Unassembled WGS sequence"/>
</dbReference>
<dbReference type="GO" id="GO:0006508">
    <property type="term" value="P:proteolysis"/>
    <property type="evidence" value="ECO:0007669"/>
    <property type="project" value="UniProtKB-KW"/>
</dbReference>
<evidence type="ECO:0000256" key="3">
    <source>
        <dbReference type="ARBA" id="ARBA00022801"/>
    </source>
</evidence>
<name>A0A2T2NKQ9_CORCC</name>
<dbReference type="EMBL" id="KZ678136">
    <property type="protein sequence ID" value="PSN65949.1"/>
    <property type="molecule type" value="Genomic_DNA"/>
</dbReference>